<name>A0ABR2K6J8_9EUKA</name>
<dbReference type="InterPro" id="IPR023779">
    <property type="entry name" value="Chromodomain_CS"/>
</dbReference>
<evidence type="ECO:0000259" key="4">
    <source>
        <dbReference type="PROSITE" id="PS50013"/>
    </source>
</evidence>
<protein>
    <recommendedName>
        <fullName evidence="4">Chromo domain-containing protein</fullName>
    </recommendedName>
</protein>
<evidence type="ECO:0000256" key="1">
    <source>
        <dbReference type="ARBA" id="ARBA00004123"/>
    </source>
</evidence>
<dbReference type="Proteomes" id="UP001470230">
    <property type="component" value="Unassembled WGS sequence"/>
</dbReference>
<evidence type="ECO:0000256" key="2">
    <source>
        <dbReference type="ARBA" id="ARBA00023242"/>
    </source>
</evidence>
<comment type="caution">
    <text evidence="5">The sequence shown here is derived from an EMBL/GenBank/DDBJ whole genome shotgun (WGS) entry which is preliminary data.</text>
</comment>
<keyword evidence="6" id="KW-1185">Reference proteome</keyword>
<dbReference type="InterPro" id="IPR016197">
    <property type="entry name" value="Chromo-like_dom_sf"/>
</dbReference>
<feature type="region of interest" description="Disordered" evidence="3">
    <location>
        <begin position="78"/>
        <end position="111"/>
    </location>
</feature>
<dbReference type="Gene3D" id="2.40.50.40">
    <property type="match status" value="1"/>
</dbReference>
<dbReference type="PROSITE" id="PS00598">
    <property type="entry name" value="CHROMO_1"/>
    <property type="match status" value="1"/>
</dbReference>
<keyword evidence="2" id="KW-0539">Nucleus</keyword>
<gene>
    <name evidence="5" type="ORF">M9Y10_041117</name>
</gene>
<dbReference type="PROSITE" id="PS50013">
    <property type="entry name" value="CHROMO_2"/>
    <property type="match status" value="1"/>
</dbReference>
<dbReference type="InterPro" id="IPR023780">
    <property type="entry name" value="Chromo_domain"/>
</dbReference>
<proteinExistence type="predicted"/>
<feature type="domain" description="Chromo" evidence="4">
    <location>
        <begin position="28"/>
        <end position="89"/>
    </location>
</feature>
<sequence length="220" mass="26166">MDKFLIKEEKPEQKPADLEEEEEDGEIYEVEKILNCITDDNGDIFYLVKWAGYDDPKDYTWEPIENLTNCQILVEQYHEKNKPEKKEQKKARKREAKREKKQQNEKHEISDQSAIKISEGSSLNKLSELQYHQLQKENVILLKDSSSFNNELTRIDSLWFIQNNNYEPKKKIFINRIFSDEGNLLVELRDESHNTSVYDYSLISTLFPQPILEHIESNYM</sequence>
<feature type="region of interest" description="Disordered" evidence="3">
    <location>
        <begin position="1"/>
        <end position="25"/>
    </location>
</feature>
<feature type="compositionally biased region" description="Basic and acidic residues" evidence="3">
    <location>
        <begin position="96"/>
        <end position="110"/>
    </location>
</feature>
<dbReference type="SUPFAM" id="SSF54160">
    <property type="entry name" value="Chromo domain-like"/>
    <property type="match status" value="1"/>
</dbReference>
<feature type="compositionally biased region" description="Basic and acidic residues" evidence="3">
    <location>
        <begin position="78"/>
        <end position="87"/>
    </location>
</feature>
<evidence type="ECO:0000256" key="3">
    <source>
        <dbReference type="SAM" id="MobiDB-lite"/>
    </source>
</evidence>
<organism evidence="5 6">
    <name type="scientific">Tritrichomonas musculus</name>
    <dbReference type="NCBI Taxonomy" id="1915356"/>
    <lineage>
        <taxon>Eukaryota</taxon>
        <taxon>Metamonada</taxon>
        <taxon>Parabasalia</taxon>
        <taxon>Tritrichomonadida</taxon>
        <taxon>Tritrichomonadidae</taxon>
        <taxon>Tritrichomonas</taxon>
    </lineage>
</organism>
<accession>A0ABR2K6J8</accession>
<comment type="subcellular location">
    <subcellularLocation>
        <location evidence="1">Nucleus</location>
    </subcellularLocation>
</comment>
<dbReference type="CDD" id="cd00024">
    <property type="entry name" value="CD_CSD"/>
    <property type="match status" value="1"/>
</dbReference>
<feature type="compositionally biased region" description="Basic and acidic residues" evidence="3">
    <location>
        <begin position="1"/>
        <end position="17"/>
    </location>
</feature>
<dbReference type="Pfam" id="PF00385">
    <property type="entry name" value="Chromo"/>
    <property type="match status" value="1"/>
</dbReference>
<dbReference type="SMART" id="SM00298">
    <property type="entry name" value="CHROMO"/>
    <property type="match status" value="1"/>
</dbReference>
<dbReference type="EMBL" id="JAPFFF010000007">
    <property type="protein sequence ID" value="KAK8885665.1"/>
    <property type="molecule type" value="Genomic_DNA"/>
</dbReference>
<evidence type="ECO:0000313" key="5">
    <source>
        <dbReference type="EMBL" id="KAK8885665.1"/>
    </source>
</evidence>
<dbReference type="PANTHER" id="PTHR22812">
    <property type="entry name" value="CHROMOBOX PROTEIN"/>
    <property type="match status" value="1"/>
</dbReference>
<dbReference type="InterPro" id="IPR000953">
    <property type="entry name" value="Chromo/chromo_shadow_dom"/>
</dbReference>
<evidence type="ECO:0000313" key="6">
    <source>
        <dbReference type="Proteomes" id="UP001470230"/>
    </source>
</evidence>
<dbReference type="InterPro" id="IPR051219">
    <property type="entry name" value="Heterochromatin_chromo-domain"/>
</dbReference>
<reference evidence="5 6" key="1">
    <citation type="submission" date="2024-04" db="EMBL/GenBank/DDBJ databases">
        <title>Tritrichomonas musculus Genome.</title>
        <authorList>
            <person name="Alves-Ferreira E."/>
            <person name="Grigg M."/>
            <person name="Lorenzi H."/>
            <person name="Galac M."/>
        </authorList>
    </citation>
    <scope>NUCLEOTIDE SEQUENCE [LARGE SCALE GENOMIC DNA]</scope>
    <source>
        <strain evidence="5 6">EAF2021</strain>
    </source>
</reference>